<protein>
    <submittedName>
        <fullName evidence="1">Uncharacterized protein</fullName>
    </submittedName>
</protein>
<accession>A0AAF0X4P3</accession>
<dbReference type="GO" id="GO:0003676">
    <property type="term" value="F:nucleic acid binding"/>
    <property type="evidence" value="ECO:0007669"/>
    <property type="project" value="InterPro"/>
</dbReference>
<dbReference type="Proteomes" id="UP000077755">
    <property type="component" value="Chromosome 5"/>
</dbReference>
<organism evidence="1 2">
    <name type="scientific">Daucus carota subsp. sativus</name>
    <name type="common">Carrot</name>
    <dbReference type="NCBI Taxonomy" id="79200"/>
    <lineage>
        <taxon>Eukaryota</taxon>
        <taxon>Viridiplantae</taxon>
        <taxon>Streptophyta</taxon>
        <taxon>Embryophyta</taxon>
        <taxon>Tracheophyta</taxon>
        <taxon>Spermatophyta</taxon>
        <taxon>Magnoliopsida</taxon>
        <taxon>eudicotyledons</taxon>
        <taxon>Gunneridae</taxon>
        <taxon>Pentapetalae</taxon>
        <taxon>asterids</taxon>
        <taxon>campanulids</taxon>
        <taxon>Apiales</taxon>
        <taxon>Apiaceae</taxon>
        <taxon>Apioideae</taxon>
        <taxon>Scandiceae</taxon>
        <taxon>Daucinae</taxon>
        <taxon>Daucus</taxon>
        <taxon>Daucus sect. Daucus</taxon>
    </lineage>
</organism>
<dbReference type="Gene3D" id="3.30.420.10">
    <property type="entry name" value="Ribonuclease H-like superfamily/Ribonuclease H"/>
    <property type="match status" value="1"/>
</dbReference>
<name>A0AAF0X4P3_DAUCS</name>
<dbReference type="PANTHER" id="PTHR47169:SF2">
    <property type="entry name" value="OS01G0541250 PROTEIN"/>
    <property type="match status" value="1"/>
</dbReference>
<proteinExistence type="predicted"/>
<reference evidence="1" key="2">
    <citation type="submission" date="2022-03" db="EMBL/GenBank/DDBJ databases">
        <title>Draft title - Genomic analysis of global carrot germplasm unveils the trajectory of domestication and the origin of high carotenoid orange carrot.</title>
        <authorList>
            <person name="Iorizzo M."/>
            <person name="Ellison S."/>
            <person name="Senalik D."/>
            <person name="Macko-Podgorni A."/>
            <person name="Grzebelus D."/>
            <person name="Bostan H."/>
            <person name="Rolling W."/>
            <person name="Curaba J."/>
            <person name="Simon P."/>
        </authorList>
    </citation>
    <scope>NUCLEOTIDE SEQUENCE</scope>
    <source>
        <tissue evidence="1">Leaf</tissue>
    </source>
</reference>
<reference evidence="1" key="1">
    <citation type="journal article" date="2016" name="Nat. Genet.">
        <title>A high-quality carrot genome assembly provides new insights into carotenoid accumulation and asterid genome evolution.</title>
        <authorList>
            <person name="Iorizzo M."/>
            <person name="Ellison S."/>
            <person name="Senalik D."/>
            <person name="Zeng P."/>
            <person name="Satapoomin P."/>
            <person name="Huang J."/>
            <person name="Bowman M."/>
            <person name="Iovene M."/>
            <person name="Sanseverino W."/>
            <person name="Cavagnaro P."/>
            <person name="Yildiz M."/>
            <person name="Macko-Podgorni A."/>
            <person name="Moranska E."/>
            <person name="Grzebelus E."/>
            <person name="Grzebelus D."/>
            <person name="Ashrafi H."/>
            <person name="Zheng Z."/>
            <person name="Cheng S."/>
            <person name="Spooner D."/>
            <person name="Van Deynze A."/>
            <person name="Simon P."/>
        </authorList>
    </citation>
    <scope>NUCLEOTIDE SEQUENCE</scope>
    <source>
        <tissue evidence="1">Leaf</tissue>
    </source>
</reference>
<keyword evidence="2" id="KW-1185">Reference proteome</keyword>
<dbReference type="PANTHER" id="PTHR47169">
    <property type="entry name" value="OS01G0541250 PROTEIN"/>
    <property type="match status" value="1"/>
</dbReference>
<gene>
    <name evidence="1" type="ORF">DCAR_0519872</name>
</gene>
<dbReference type="EMBL" id="CP093347">
    <property type="protein sequence ID" value="WOH00507.1"/>
    <property type="molecule type" value="Genomic_DNA"/>
</dbReference>
<evidence type="ECO:0000313" key="1">
    <source>
        <dbReference type="EMBL" id="WOH00507.1"/>
    </source>
</evidence>
<evidence type="ECO:0000313" key="2">
    <source>
        <dbReference type="Proteomes" id="UP000077755"/>
    </source>
</evidence>
<sequence length="112" mass="12883">MRDGVTDVSHSKTKNCGRKRIVVDWDKFEILSLTQRKTLCDAATGFSTSLLSSNLKQRPSLMEDNKKVRLKFCLSMLDKNSLPHESKFMNMNNIVHIDEKLFNLSKTTESIF</sequence>
<dbReference type="InterPro" id="IPR036397">
    <property type="entry name" value="RNaseH_sf"/>
</dbReference>
<dbReference type="AlphaFoldDB" id="A0AAF0X4P3"/>